<dbReference type="GO" id="GO:0005109">
    <property type="term" value="F:frizzled binding"/>
    <property type="evidence" value="ECO:0007669"/>
    <property type="project" value="TreeGrafter"/>
</dbReference>
<keyword evidence="3 10" id="KW-0217">Developmental protein</keyword>
<dbReference type="InterPro" id="IPR018161">
    <property type="entry name" value="Wnt_CS"/>
</dbReference>
<comment type="caution">
    <text evidence="12">The sequence shown here is derived from an EMBL/GenBank/DDBJ whole genome shotgun (WGS) entry which is preliminary data.</text>
</comment>
<protein>
    <recommendedName>
        <fullName evidence="10">Protein Wnt</fullName>
    </recommendedName>
</protein>
<dbReference type="GO" id="GO:0005125">
    <property type="term" value="F:cytokine activity"/>
    <property type="evidence" value="ECO:0007669"/>
    <property type="project" value="TreeGrafter"/>
</dbReference>
<keyword evidence="5" id="KW-0272">Extracellular matrix</keyword>
<keyword evidence="7" id="KW-1015">Disulfide bond</keyword>
<proteinExistence type="inferred from homology"/>
<dbReference type="AlphaFoldDB" id="A0AA36C8H6"/>
<dbReference type="Pfam" id="PF00110">
    <property type="entry name" value="wnt"/>
    <property type="match status" value="1"/>
</dbReference>
<keyword evidence="9" id="KW-0449">Lipoprotein</keyword>
<comment type="subcellular location">
    <subcellularLocation>
        <location evidence="1 10">Secreted</location>
        <location evidence="1 10">Extracellular space</location>
        <location evidence="1 10">Extracellular matrix</location>
    </subcellularLocation>
</comment>
<evidence type="ECO:0000256" key="2">
    <source>
        <dbReference type="ARBA" id="ARBA00005683"/>
    </source>
</evidence>
<comment type="function">
    <text evidence="10">Ligand for members of the frizzled family of seven transmembrane receptors.</text>
</comment>
<sequence>MKMIRGLAIFFLLLFLLADSSEAVQWLSVGLSSSNIGNRSAGSFCKELKGLNKRQMRFCRKNVGLMDSVRRGAQSSYTECQYQFHKRRWNCTLIDPLTHKVIGDVLLAEGTRESAFVHAISAAGVSYRVTRDCAKGLNEGCGCDQTRHEIPELSTESVHTIVPRDSAKQEFVSEGCSDNVKYGNLISREFVDAADKAHGKAKSNSSAQAEQTVVNLHNNRAGREALGASLRRECKCHGISGSCEIKTCWDALPSFREIGATIKDKFDGATAVQIVMEGDKPRIQGKNNQYRRHTNADLVFTSDSPDYCLPNPSLGILGTKGRECNATSYGTDGCELLCCGRGYEREVKVVQEKCNCKFVYCCKVVCEQCTRSIERHYCL</sequence>
<dbReference type="InterPro" id="IPR043158">
    <property type="entry name" value="Wnt_C"/>
</dbReference>
<evidence type="ECO:0000256" key="3">
    <source>
        <dbReference type="ARBA" id="ARBA00022473"/>
    </source>
</evidence>
<dbReference type="GO" id="GO:0005615">
    <property type="term" value="C:extracellular space"/>
    <property type="evidence" value="ECO:0007669"/>
    <property type="project" value="TreeGrafter"/>
</dbReference>
<feature type="chain" id="PRO_5041393591" description="Protein Wnt" evidence="11">
    <location>
        <begin position="24"/>
        <end position="379"/>
    </location>
</feature>
<keyword evidence="11" id="KW-0732">Signal</keyword>
<evidence type="ECO:0000256" key="11">
    <source>
        <dbReference type="SAM" id="SignalP"/>
    </source>
</evidence>
<dbReference type="Proteomes" id="UP001177023">
    <property type="component" value="Unassembled WGS sequence"/>
</dbReference>
<keyword evidence="6 10" id="KW-0879">Wnt signaling pathway</keyword>
<evidence type="ECO:0000313" key="12">
    <source>
        <dbReference type="EMBL" id="CAJ0563910.1"/>
    </source>
</evidence>
<dbReference type="GO" id="GO:0060070">
    <property type="term" value="P:canonical Wnt signaling pathway"/>
    <property type="evidence" value="ECO:0007669"/>
    <property type="project" value="TreeGrafter"/>
</dbReference>
<feature type="signal peptide" evidence="11">
    <location>
        <begin position="1"/>
        <end position="23"/>
    </location>
</feature>
<evidence type="ECO:0000256" key="10">
    <source>
        <dbReference type="RuleBase" id="RU003500"/>
    </source>
</evidence>
<dbReference type="InterPro" id="IPR005817">
    <property type="entry name" value="Wnt"/>
</dbReference>
<dbReference type="GO" id="GO:0045165">
    <property type="term" value="P:cell fate commitment"/>
    <property type="evidence" value="ECO:0007669"/>
    <property type="project" value="TreeGrafter"/>
</dbReference>
<gene>
    <name evidence="12" type="ORF">MSPICULIGERA_LOCUS2612</name>
</gene>
<evidence type="ECO:0000256" key="1">
    <source>
        <dbReference type="ARBA" id="ARBA00004498"/>
    </source>
</evidence>
<evidence type="ECO:0000256" key="6">
    <source>
        <dbReference type="ARBA" id="ARBA00022687"/>
    </source>
</evidence>
<organism evidence="12 13">
    <name type="scientific">Mesorhabditis spiculigera</name>
    <dbReference type="NCBI Taxonomy" id="96644"/>
    <lineage>
        <taxon>Eukaryota</taxon>
        <taxon>Metazoa</taxon>
        <taxon>Ecdysozoa</taxon>
        <taxon>Nematoda</taxon>
        <taxon>Chromadorea</taxon>
        <taxon>Rhabditida</taxon>
        <taxon>Rhabditina</taxon>
        <taxon>Rhabditomorpha</taxon>
        <taxon>Rhabditoidea</taxon>
        <taxon>Rhabditidae</taxon>
        <taxon>Mesorhabditinae</taxon>
        <taxon>Mesorhabditis</taxon>
    </lineage>
</organism>
<dbReference type="SMART" id="SM00097">
    <property type="entry name" value="WNT1"/>
    <property type="match status" value="1"/>
</dbReference>
<dbReference type="PROSITE" id="PS00246">
    <property type="entry name" value="WNT1"/>
    <property type="match status" value="1"/>
</dbReference>
<evidence type="ECO:0000256" key="7">
    <source>
        <dbReference type="ARBA" id="ARBA00023157"/>
    </source>
</evidence>
<dbReference type="GO" id="GO:0000902">
    <property type="term" value="P:cell morphogenesis"/>
    <property type="evidence" value="ECO:0007669"/>
    <property type="project" value="UniProtKB-ARBA"/>
</dbReference>
<name>A0AA36C8H6_9BILA</name>
<dbReference type="FunFam" id="3.30.2460.20:FF:000001">
    <property type="entry name" value="Wnt homolog"/>
    <property type="match status" value="1"/>
</dbReference>
<keyword evidence="13" id="KW-1185">Reference proteome</keyword>
<evidence type="ECO:0000313" key="13">
    <source>
        <dbReference type="Proteomes" id="UP001177023"/>
    </source>
</evidence>
<comment type="similarity">
    <text evidence="2 10">Belongs to the Wnt family.</text>
</comment>
<accession>A0AA36C8H6</accession>
<evidence type="ECO:0000256" key="5">
    <source>
        <dbReference type="ARBA" id="ARBA00022530"/>
    </source>
</evidence>
<dbReference type="PANTHER" id="PTHR12027:SF101">
    <property type="entry name" value="PROTEIN WNT-4"/>
    <property type="match status" value="1"/>
</dbReference>
<evidence type="ECO:0000256" key="4">
    <source>
        <dbReference type="ARBA" id="ARBA00022525"/>
    </source>
</evidence>
<dbReference type="PRINTS" id="PR01349">
    <property type="entry name" value="WNTPROTEIN"/>
</dbReference>
<dbReference type="GO" id="GO:0030182">
    <property type="term" value="P:neuron differentiation"/>
    <property type="evidence" value="ECO:0007669"/>
    <property type="project" value="TreeGrafter"/>
</dbReference>
<keyword evidence="4" id="KW-0964">Secreted</keyword>
<evidence type="ECO:0000256" key="9">
    <source>
        <dbReference type="ARBA" id="ARBA00023288"/>
    </source>
</evidence>
<feature type="non-terminal residue" evidence="12">
    <location>
        <position position="1"/>
    </location>
</feature>
<dbReference type="EMBL" id="CATQJA010000753">
    <property type="protein sequence ID" value="CAJ0563910.1"/>
    <property type="molecule type" value="Genomic_DNA"/>
</dbReference>
<dbReference type="Gene3D" id="3.30.2460.20">
    <property type="match status" value="1"/>
</dbReference>
<keyword evidence="8" id="KW-0325">Glycoprotein</keyword>
<evidence type="ECO:0000256" key="8">
    <source>
        <dbReference type="ARBA" id="ARBA00023180"/>
    </source>
</evidence>
<reference evidence="12" key="1">
    <citation type="submission" date="2023-06" db="EMBL/GenBank/DDBJ databases">
        <authorList>
            <person name="Delattre M."/>
        </authorList>
    </citation>
    <scope>NUCLEOTIDE SEQUENCE</scope>
    <source>
        <strain evidence="12">AF72</strain>
    </source>
</reference>
<dbReference type="PANTHER" id="PTHR12027">
    <property type="entry name" value="WNT RELATED"/>
    <property type="match status" value="1"/>
</dbReference>